<keyword evidence="7" id="KW-1185">Reference proteome</keyword>
<name>A0A1V9YC33_ACHHY</name>
<dbReference type="OrthoDB" id="61900at2759"/>
<dbReference type="SUPFAM" id="SSF144232">
    <property type="entry name" value="HIT/MYND zinc finger-like"/>
    <property type="match status" value="1"/>
</dbReference>
<dbReference type="Pfam" id="PF01753">
    <property type="entry name" value="zf-MYND"/>
    <property type="match status" value="1"/>
</dbReference>
<dbReference type="PROSITE" id="PS50865">
    <property type="entry name" value="ZF_MYND_2"/>
    <property type="match status" value="1"/>
</dbReference>
<evidence type="ECO:0000256" key="3">
    <source>
        <dbReference type="ARBA" id="ARBA00022833"/>
    </source>
</evidence>
<sequence>MRSTCGASTCRSAAASLRCARCKAQHYCSRACQALAWPAHKAACQHMAVARAWQTLEATWWAALPADVRHSLESEGHTIASMAFFGEVLFLLRGLKGCVLLTGLPAPWREHFVVNVVRPSGVLNDVHVQLCTVGRVATPSFDFTDHFALLHTQHTVHVEAAALLQPASAPALVSEAQIARLLDYPVALDACVDGHMLEIAYFSGDTLLTSFCALNTPEHRRTINLHFQRYQAAVSDLLPLRVEAVAVS</sequence>
<dbReference type="STRING" id="1202772.A0A1V9YC33"/>
<dbReference type="AlphaFoldDB" id="A0A1V9YC33"/>
<dbReference type="Proteomes" id="UP000243579">
    <property type="component" value="Unassembled WGS sequence"/>
</dbReference>
<evidence type="ECO:0000313" key="7">
    <source>
        <dbReference type="Proteomes" id="UP000243579"/>
    </source>
</evidence>
<keyword evidence="3" id="KW-0862">Zinc</keyword>
<keyword evidence="2 4" id="KW-0863">Zinc-finger</keyword>
<gene>
    <name evidence="6" type="ORF">ACHHYP_14889</name>
</gene>
<keyword evidence="1" id="KW-0479">Metal-binding</keyword>
<protein>
    <recommendedName>
        <fullName evidence="5">MYND-type domain-containing protein</fullName>
    </recommendedName>
</protein>
<proteinExistence type="predicted"/>
<dbReference type="Gene3D" id="6.10.140.2220">
    <property type="match status" value="1"/>
</dbReference>
<dbReference type="InterPro" id="IPR002893">
    <property type="entry name" value="Znf_MYND"/>
</dbReference>
<comment type="caution">
    <text evidence="6">The sequence shown here is derived from an EMBL/GenBank/DDBJ whole genome shotgun (WGS) entry which is preliminary data.</text>
</comment>
<feature type="domain" description="MYND-type" evidence="5">
    <location>
        <begin position="7"/>
        <end position="44"/>
    </location>
</feature>
<evidence type="ECO:0000256" key="1">
    <source>
        <dbReference type="ARBA" id="ARBA00022723"/>
    </source>
</evidence>
<evidence type="ECO:0000256" key="2">
    <source>
        <dbReference type="ARBA" id="ARBA00022771"/>
    </source>
</evidence>
<evidence type="ECO:0000259" key="5">
    <source>
        <dbReference type="PROSITE" id="PS50865"/>
    </source>
</evidence>
<accession>A0A1V9YC33</accession>
<evidence type="ECO:0000256" key="4">
    <source>
        <dbReference type="PROSITE-ProRule" id="PRU00134"/>
    </source>
</evidence>
<dbReference type="GO" id="GO:0008270">
    <property type="term" value="F:zinc ion binding"/>
    <property type="evidence" value="ECO:0007669"/>
    <property type="project" value="UniProtKB-KW"/>
</dbReference>
<organism evidence="6 7">
    <name type="scientific">Achlya hypogyna</name>
    <name type="common">Oomycete</name>
    <name type="synonym">Protoachlya hypogyna</name>
    <dbReference type="NCBI Taxonomy" id="1202772"/>
    <lineage>
        <taxon>Eukaryota</taxon>
        <taxon>Sar</taxon>
        <taxon>Stramenopiles</taxon>
        <taxon>Oomycota</taxon>
        <taxon>Saprolegniomycetes</taxon>
        <taxon>Saprolegniales</taxon>
        <taxon>Achlyaceae</taxon>
        <taxon>Achlya</taxon>
    </lineage>
</organism>
<dbReference type="EMBL" id="JNBR01002249">
    <property type="protein sequence ID" value="OQR83257.1"/>
    <property type="molecule type" value="Genomic_DNA"/>
</dbReference>
<evidence type="ECO:0000313" key="6">
    <source>
        <dbReference type="EMBL" id="OQR83257.1"/>
    </source>
</evidence>
<reference evidence="6 7" key="1">
    <citation type="journal article" date="2014" name="Genome Biol. Evol.">
        <title>The secreted proteins of Achlya hypogyna and Thraustotheca clavata identify the ancestral oomycete secretome and reveal gene acquisitions by horizontal gene transfer.</title>
        <authorList>
            <person name="Misner I."/>
            <person name="Blouin N."/>
            <person name="Leonard G."/>
            <person name="Richards T.A."/>
            <person name="Lane C.E."/>
        </authorList>
    </citation>
    <scope>NUCLEOTIDE SEQUENCE [LARGE SCALE GENOMIC DNA]</scope>
    <source>
        <strain evidence="6 7">ATCC 48635</strain>
    </source>
</reference>